<dbReference type="GO" id="GO:0010185">
    <property type="term" value="P:regulation of cellular defense response"/>
    <property type="evidence" value="ECO:0007669"/>
    <property type="project" value="UniProtKB-ARBA"/>
</dbReference>
<evidence type="ECO:0000256" key="6">
    <source>
        <dbReference type="ARBA" id="ARBA00022837"/>
    </source>
</evidence>
<feature type="domain" description="Fucolectin tachylectin-4 pentraxin-1" evidence="9">
    <location>
        <begin position="22"/>
        <end position="184"/>
    </location>
</feature>
<dbReference type="EMBL" id="CACVKT020008632">
    <property type="protein sequence ID" value="CAC5416404.1"/>
    <property type="molecule type" value="Genomic_DNA"/>
</dbReference>
<dbReference type="PANTHER" id="PTHR45713:SF6">
    <property type="entry name" value="F5_8 TYPE C DOMAIN-CONTAINING PROTEIN"/>
    <property type="match status" value="1"/>
</dbReference>
<keyword evidence="5" id="KW-0430">Lectin</keyword>
<evidence type="ECO:0000313" key="10">
    <source>
        <dbReference type="EMBL" id="CAC5416404.1"/>
    </source>
</evidence>
<feature type="chain" id="PRO_5026772045" description="Fucolectin tachylectin-4 pentraxin-1 domain-containing protein" evidence="8">
    <location>
        <begin position="21"/>
        <end position="255"/>
    </location>
</feature>
<organism evidence="10 11">
    <name type="scientific">Mytilus coruscus</name>
    <name type="common">Sea mussel</name>
    <dbReference type="NCBI Taxonomy" id="42192"/>
    <lineage>
        <taxon>Eukaryota</taxon>
        <taxon>Metazoa</taxon>
        <taxon>Spiralia</taxon>
        <taxon>Lophotrochozoa</taxon>
        <taxon>Mollusca</taxon>
        <taxon>Bivalvia</taxon>
        <taxon>Autobranchia</taxon>
        <taxon>Pteriomorphia</taxon>
        <taxon>Mytilida</taxon>
        <taxon>Mytiloidea</taxon>
        <taxon>Mytilidae</taxon>
        <taxon>Mytilinae</taxon>
        <taxon>Mytilus</taxon>
    </lineage>
</organism>
<dbReference type="GO" id="GO:0001868">
    <property type="term" value="P:regulation of complement activation, lectin pathway"/>
    <property type="evidence" value="ECO:0007669"/>
    <property type="project" value="UniProtKB-ARBA"/>
</dbReference>
<keyword evidence="6" id="KW-0106">Calcium</keyword>
<dbReference type="GO" id="GO:0042806">
    <property type="term" value="F:fucose binding"/>
    <property type="evidence" value="ECO:0007669"/>
    <property type="project" value="UniProtKB-ARBA"/>
</dbReference>
<evidence type="ECO:0000259" key="9">
    <source>
        <dbReference type="SMART" id="SM00607"/>
    </source>
</evidence>
<dbReference type="Gene3D" id="2.60.120.260">
    <property type="entry name" value="Galactose-binding domain-like"/>
    <property type="match status" value="1"/>
</dbReference>
<gene>
    <name evidence="10" type="ORF">MCOR_49036</name>
</gene>
<dbReference type="OrthoDB" id="6126657at2759"/>
<dbReference type="Pfam" id="PF22633">
    <property type="entry name" value="F5_F8_type_C_2"/>
    <property type="match status" value="1"/>
</dbReference>
<protein>
    <recommendedName>
        <fullName evidence="9">Fucolectin tachylectin-4 pentraxin-1 domain-containing protein</fullName>
    </recommendedName>
</protein>
<evidence type="ECO:0000256" key="8">
    <source>
        <dbReference type="SAM" id="SignalP"/>
    </source>
</evidence>
<dbReference type="GO" id="GO:0046872">
    <property type="term" value="F:metal ion binding"/>
    <property type="evidence" value="ECO:0007669"/>
    <property type="project" value="UniProtKB-KW"/>
</dbReference>
<evidence type="ECO:0000256" key="7">
    <source>
        <dbReference type="ARBA" id="ARBA00023157"/>
    </source>
</evidence>
<comment type="similarity">
    <text evidence="2">Belongs to the fucolectin family.</text>
</comment>
<evidence type="ECO:0000256" key="5">
    <source>
        <dbReference type="ARBA" id="ARBA00022734"/>
    </source>
</evidence>
<keyword evidence="11" id="KW-1185">Reference proteome</keyword>
<comment type="subunit">
    <text evidence="3">Homotrimer.</text>
</comment>
<keyword evidence="8" id="KW-0732">Signal</keyword>
<comment type="function">
    <text evidence="1">Acts as a defensive agent. Recognizes blood group fucosylated oligosaccharides including A, B, H and Lewis B-type antigens. Does not recognize Lewis A antigen and has low affinity for monovalent haptens.</text>
</comment>
<evidence type="ECO:0000256" key="2">
    <source>
        <dbReference type="ARBA" id="ARBA00010147"/>
    </source>
</evidence>
<accession>A0A6J8E6N8</accession>
<proteinExistence type="inferred from homology"/>
<dbReference type="AlphaFoldDB" id="A0A6J8E6N8"/>
<dbReference type="SUPFAM" id="SSF49785">
    <property type="entry name" value="Galactose-binding domain-like"/>
    <property type="match status" value="1"/>
</dbReference>
<dbReference type="InterPro" id="IPR051941">
    <property type="entry name" value="BG_Antigen-Binding_Lectin"/>
</dbReference>
<dbReference type="InterPro" id="IPR008979">
    <property type="entry name" value="Galactose-bd-like_sf"/>
</dbReference>
<name>A0A6J8E6N8_MYTCO</name>
<dbReference type="Proteomes" id="UP000507470">
    <property type="component" value="Unassembled WGS sequence"/>
</dbReference>
<sequence>MMMWLLTFLLAVQYVGPVNGLRANVALYRESRQSSIHYEKGLPSVSSLANDGNRHQVYEIPHVQLFCSHTMCNEVNYWWAVDIGRVYNVNSVTIYNRQDCCSDRLSDVYIYVYDPTIATWSSFDQEDGQLCFYYQGIVPGVYSEACNRNLQGRYVKIYKDYKFNSDGDCLSLCEVEVYTDDNANEGLYCRQLTRKPNLSLIMNLKHTSHIRCAIICRQTEGCLGFGLATENTCSLFKASQQVDIVNIDVEYYERC</sequence>
<dbReference type="SMART" id="SM00607">
    <property type="entry name" value="FTP"/>
    <property type="match status" value="1"/>
</dbReference>
<keyword evidence="4" id="KW-0479">Metal-binding</keyword>
<evidence type="ECO:0000256" key="1">
    <source>
        <dbReference type="ARBA" id="ARBA00002219"/>
    </source>
</evidence>
<evidence type="ECO:0000256" key="4">
    <source>
        <dbReference type="ARBA" id="ARBA00022723"/>
    </source>
</evidence>
<dbReference type="PANTHER" id="PTHR45713">
    <property type="entry name" value="FTP DOMAIN-CONTAINING PROTEIN"/>
    <property type="match status" value="1"/>
</dbReference>
<reference evidence="10 11" key="1">
    <citation type="submission" date="2020-06" db="EMBL/GenBank/DDBJ databases">
        <authorList>
            <person name="Li R."/>
            <person name="Bekaert M."/>
        </authorList>
    </citation>
    <scope>NUCLEOTIDE SEQUENCE [LARGE SCALE GENOMIC DNA]</scope>
    <source>
        <strain evidence="11">wild</strain>
    </source>
</reference>
<evidence type="ECO:0000256" key="3">
    <source>
        <dbReference type="ARBA" id="ARBA00011233"/>
    </source>
</evidence>
<dbReference type="InterPro" id="IPR006585">
    <property type="entry name" value="FTP1"/>
</dbReference>
<evidence type="ECO:0000313" key="11">
    <source>
        <dbReference type="Proteomes" id="UP000507470"/>
    </source>
</evidence>
<feature type="signal peptide" evidence="8">
    <location>
        <begin position="1"/>
        <end position="20"/>
    </location>
</feature>
<keyword evidence="7" id="KW-1015">Disulfide bond</keyword>